<accession>A0A0D2B5T1</accession>
<dbReference type="VEuPathDB" id="FungiDB:PV08_07070"/>
<dbReference type="Pfam" id="PF00651">
    <property type="entry name" value="BTB"/>
    <property type="match status" value="1"/>
</dbReference>
<gene>
    <name evidence="2" type="ORF">PV08_07070</name>
</gene>
<feature type="domain" description="BTB" evidence="1">
    <location>
        <begin position="39"/>
        <end position="106"/>
    </location>
</feature>
<dbReference type="OrthoDB" id="6359816at2759"/>
<dbReference type="InterPro" id="IPR000210">
    <property type="entry name" value="BTB/POZ_dom"/>
</dbReference>
<dbReference type="PANTHER" id="PTHR47843">
    <property type="entry name" value="BTB DOMAIN-CONTAINING PROTEIN-RELATED"/>
    <property type="match status" value="1"/>
</dbReference>
<proteinExistence type="predicted"/>
<dbReference type="CDD" id="cd18186">
    <property type="entry name" value="BTB_POZ_ZBTB_KLHL-like"/>
    <property type="match status" value="1"/>
</dbReference>
<dbReference type="Gene3D" id="3.30.710.10">
    <property type="entry name" value="Potassium Channel Kv1.1, Chain A"/>
    <property type="match status" value="1"/>
</dbReference>
<dbReference type="HOGENOM" id="CLU_057752_1_1_1"/>
<dbReference type="RefSeq" id="XP_016234504.1">
    <property type="nucleotide sequence ID" value="XM_016381402.1"/>
</dbReference>
<evidence type="ECO:0000259" key="1">
    <source>
        <dbReference type="PROSITE" id="PS50097"/>
    </source>
</evidence>
<dbReference type="Proteomes" id="UP000053328">
    <property type="component" value="Unassembled WGS sequence"/>
</dbReference>
<dbReference type="STRING" id="91928.A0A0D2B5T1"/>
<organism evidence="2 3">
    <name type="scientific">Exophiala spinifera</name>
    <dbReference type="NCBI Taxonomy" id="91928"/>
    <lineage>
        <taxon>Eukaryota</taxon>
        <taxon>Fungi</taxon>
        <taxon>Dikarya</taxon>
        <taxon>Ascomycota</taxon>
        <taxon>Pezizomycotina</taxon>
        <taxon>Eurotiomycetes</taxon>
        <taxon>Chaetothyriomycetidae</taxon>
        <taxon>Chaetothyriales</taxon>
        <taxon>Herpotrichiellaceae</taxon>
        <taxon>Exophiala</taxon>
    </lineage>
</organism>
<dbReference type="InterPro" id="IPR011333">
    <property type="entry name" value="SKP1/BTB/POZ_sf"/>
</dbReference>
<name>A0A0D2B5T1_9EURO</name>
<dbReference type="PANTHER" id="PTHR47843:SF5">
    <property type="entry name" value="BTB_POZ DOMAIN PROTEIN"/>
    <property type="match status" value="1"/>
</dbReference>
<keyword evidence="3" id="KW-1185">Reference proteome</keyword>
<dbReference type="SUPFAM" id="SSF54695">
    <property type="entry name" value="POZ domain"/>
    <property type="match status" value="1"/>
</dbReference>
<dbReference type="EMBL" id="KN847496">
    <property type="protein sequence ID" value="KIW14288.1"/>
    <property type="molecule type" value="Genomic_DNA"/>
</dbReference>
<dbReference type="SMART" id="SM00225">
    <property type="entry name" value="BTB"/>
    <property type="match status" value="1"/>
</dbReference>
<dbReference type="AlphaFoldDB" id="A0A0D2B5T1"/>
<evidence type="ECO:0000313" key="3">
    <source>
        <dbReference type="Proteomes" id="UP000053328"/>
    </source>
</evidence>
<dbReference type="PROSITE" id="PS50097">
    <property type="entry name" value="BTB"/>
    <property type="match status" value="1"/>
</dbReference>
<dbReference type="GeneID" id="27334153"/>
<sequence length="230" mass="26037">MSIRTEESDRAVTLRGRETASGGVGRLRLESFFNSPKFSDFAIKVGDREFKVHKIVICGQSDYFDRLFEGKWKEVLEDSSDLVGDDPAAVEAMVRFMYENEYDSSGYDDTDMSPMVFDVLVYQVADKYGVGALKKLSKGKFDRATSICWEMDDFPRAVAQVYSSPECEELRDTIARVSSKHIDKLTMKNNFFRVLQETTGFAADVVRRMVKGANLQGQTQCPNCGEEVEF</sequence>
<evidence type="ECO:0000313" key="2">
    <source>
        <dbReference type="EMBL" id="KIW14288.1"/>
    </source>
</evidence>
<protein>
    <recommendedName>
        <fullName evidence="1">BTB domain-containing protein</fullName>
    </recommendedName>
</protein>
<reference evidence="2 3" key="1">
    <citation type="submission" date="2015-01" db="EMBL/GenBank/DDBJ databases">
        <title>The Genome Sequence of Exophiala spinifera CBS89968.</title>
        <authorList>
            <consortium name="The Broad Institute Genomics Platform"/>
            <person name="Cuomo C."/>
            <person name="de Hoog S."/>
            <person name="Gorbushina A."/>
            <person name="Stielow B."/>
            <person name="Teixiera M."/>
            <person name="Abouelleil A."/>
            <person name="Chapman S.B."/>
            <person name="Priest M."/>
            <person name="Young S.K."/>
            <person name="Wortman J."/>
            <person name="Nusbaum C."/>
            <person name="Birren B."/>
        </authorList>
    </citation>
    <scope>NUCLEOTIDE SEQUENCE [LARGE SCALE GENOMIC DNA]</scope>
    <source>
        <strain evidence="2 3">CBS 89968</strain>
    </source>
</reference>